<dbReference type="GO" id="GO:0005506">
    <property type="term" value="F:iron ion binding"/>
    <property type="evidence" value="ECO:0007669"/>
    <property type="project" value="InterPro"/>
</dbReference>
<reference evidence="6" key="1">
    <citation type="submission" date="2020-05" db="EMBL/GenBank/DDBJ databases">
        <authorList>
            <person name="Chiriac C."/>
            <person name="Salcher M."/>
            <person name="Ghai R."/>
            <person name="Kavagutti S V."/>
        </authorList>
    </citation>
    <scope>NUCLEOTIDE SEQUENCE</scope>
</reference>
<organism evidence="6">
    <name type="scientific">freshwater metagenome</name>
    <dbReference type="NCBI Taxonomy" id="449393"/>
    <lineage>
        <taxon>unclassified sequences</taxon>
        <taxon>metagenomes</taxon>
        <taxon>ecological metagenomes</taxon>
    </lineage>
</organism>
<dbReference type="GO" id="GO:0051536">
    <property type="term" value="F:iron-sulfur cluster binding"/>
    <property type="evidence" value="ECO:0007669"/>
    <property type="project" value="InterPro"/>
</dbReference>
<dbReference type="InterPro" id="IPR016208">
    <property type="entry name" value="Ald_Oxase/xanthine_DH-like"/>
</dbReference>
<dbReference type="InterPro" id="IPR002888">
    <property type="entry name" value="2Fe-2S-bd"/>
</dbReference>
<dbReference type="GO" id="GO:0016491">
    <property type="term" value="F:oxidoreductase activity"/>
    <property type="evidence" value="ECO:0007669"/>
    <property type="project" value="InterPro"/>
</dbReference>
<evidence type="ECO:0000313" key="4">
    <source>
        <dbReference type="EMBL" id="CAB4767464.1"/>
    </source>
</evidence>
<dbReference type="PANTHER" id="PTHR11908">
    <property type="entry name" value="XANTHINE DEHYDROGENASE"/>
    <property type="match status" value="1"/>
</dbReference>
<dbReference type="Gene3D" id="3.10.20.30">
    <property type="match status" value="1"/>
</dbReference>
<evidence type="ECO:0000256" key="1">
    <source>
        <dbReference type="ARBA" id="ARBA00022505"/>
    </source>
</evidence>
<dbReference type="PANTHER" id="PTHR11908:SF132">
    <property type="entry name" value="ALDEHYDE OXIDASE 1-RELATED"/>
    <property type="match status" value="1"/>
</dbReference>
<keyword evidence="1" id="KW-0500">Molybdenum</keyword>
<dbReference type="Gene3D" id="3.30.365.10">
    <property type="entry name" value="Aldehyde oxidase/xanthine dehydrogenase, molybdopterin binding domain"/>
    <property type="match status" value="3"/>
</dbReference>
<gene>
    <name evidence="3" type="ORF">UFOPK2658_00984</name>
    <name evidence="4" type="ORF">UFOPK2880_00612</name>
    <name evidence="5" type="ORF">UFOPK3304_00865</name>
    <name evidence="6" type="ORF">UFOPK3494_00776</name>
</gene>
<dbReference type="EMBL" id="CAEZZP010000026">
    <property type="protein sequence ID" value="CAB4767464.1"/>
    <property type="molecule type" value="Genomic_DNA"/>
</dbReference>
<dbReference type="EMBL" id="CAEZYH010000036">
    <property type="protein sequence ID" value="CAB4720429.1"/>
    <property type="molecule type" value="Genomic_DNA"/>
</dbReference>
<dbReference type="InterPro" id="IPR001041">
    <property type="entry name" value="2Fe-2S_ferredoxin-type"/>
</dbReference>
<dbReference type="InterPro" id="IPR037165">
    <property type="entry name" value="AldOxase/xan_DH_Mopterin-bd_sf"/>
</dbReference>
<dbReference type="Pfam" id="PF01799">
    <property type="entry name" value="Fer2_2"/>
    <property type="match status" value="1"/>
</dbReference>
<dbReference type="InterPro" id="IPR012675">
    <property type="entry name" value="Beta-grasp_dom_sf"/>
</dbReference>
<accession>A0A6J7FQ26</accession>
<dbReference type="SUPFAM" id="SSF56003">
    <property type="entry name" value="Molybdenum cofactor-binding domain"/>
    <property type="match status" value="1"/>
</dbReference>
<dbReference type="EMBL" id="CAFBMF010000037">
    <property type="protein sequence ID" value="CAB4897812.1"/>
    <property type="molecule type" value="Genomic_DNA"/>
</dbReference>
<dbReference type="Gene3D" id="1.10.150.120">
    <property type="entry name" value="[2Fe-2S]-binding domain"/>
    <property type="match status" value="1"/>
</dbReference>
<dbReference type="PROSITE" id="PS51085">
    <property type="entry name" value="2FE2S_FER_2"/>
    <property type="match status" value="1"/>
</dbReference>
<sequence length="511" mass="53980">MANVSFTLNGTAVSVDSQGTLLTALRDHLRIPSVKDGCAPQGQCGCCTVWVDGDPRVSCVTPVQRVDGRVVTTVEGLDAEVREAWGEALCATGGSQCGFCTPGIIMRLEADKDLLAHLCRCTGWQTINEAVQVRRGEVILPQSDSRDLVAAQKRAALEGRAAQDVGPHVALGAGGFADDIAPVNSLVAVPSVAGEWFVGETTADARRAAATVQGRKSSIALSFPVDFPVGFSSSSFAYTLQTTWVEPAYLEPDAVWCEPGGQPVGPLLNGGAFGGKSTTSVLALELQEVAQRLANEHQRPVRVVLSREDVVRRSPKRPPMALAVRSDGSGEVWVARTSGLANIISDYAPKWLIHEIDVDGPATSVDVRAAGWAEVAVMKSSVSPETEWGDYVVSPDGAQAWARIDDSGIHVRVKCGEVLDAVVLRSYCIGAAHMGLGWVRSEGIAVNESGEPVDLTIRSFGVIRAVDTPLIEIEIVEDDGPSINGSDAVFAAVAASAWRAAGFASSWPCQR</sequence>
<dbReference type="EMBL" id="CAFBLJ010000037">
    <property type="protein sequence ID" value="CAB4868516.1"/>
    <property type="molecule type" value="Genomic_DNA"/>
</dbReference>
<dbReference type="InterPro" id="IPR036010">
    <property type="entry name" value="2Fe-2S_ferredoxin-like_sf"/>
</dbReference>
<protein>
    <submittedName>
        <fullName evidence="6">Unannotated protein</fullName>
    </submittedName>
</protein>
<dbReference type="AlphaFoldDB" id="A0A6J7FQ26"/>
<evidence type="ECO:0000313" key="5">
    <source>
        <dbReference type="EMBL" id="CAB4868516.1"/>
    </source>
</evidence>
<evidence type="ECO:0000259" key="2">
    <source>
        <dbReference type="PROSITE" id="PS51085"/>
    </source>
</evidence>
<proteinExistence type="predicted"/>
<evidence type="ECO:0000313" key="3">
    <source>
        <dbReference type="EMBL" id="CAB4720429.1"/>
    </source>
</evidence>
<name>A0A6J7FQ26_9ZZZZ</name>
<feature type="domain" description="2Fe-2S ferredoxin-type" evidence="2">
    <location>
        <begin position="2"/>
        <end position="77"/>
    </location>
</feature>
<dbReference type="SUPFAM" id="SSF54292">
    <property type="entry name" value="2Fe-2S ferredoxin-like"/>
    <property type="match status" value="1"/>
</dbReference>
<evidence type="ECO:0000313" key="6">
    <source>
        <dbReference type="EMBL" id="CAB4897812.1"/>
    </source>
</evidence>